<evidence type="ECO:0000313" key="2">
    <source>
        <dbReference type="Proteomes" id="UP001055172"/>
    </source>
</evidence>
<proteinExistence type="predicted"/>
<accession>A0AA37GZJ0</accession>
<dbReference type="AlphaFoldDB" id="A0AA37GZJ0"/>
<dbReference type="EMBL" id="BPPX01000051">
    <property type="protein sequence ID" value="GJC90241.1"/>
    <property type="molecule type" value="Genomic_DNA"/>
</dbReference>
<dbReference type="Proteomes" id="UP001055172">
    <property type="component" value="Unassembled WGS sequence"/>
</dbReference>
<gene>
    <name evidence="1" type="ORF">ColLi_13079</name>
</gene>
<protein>
    <submittedName>
        <fullName evidence="1">Uncharacterized protein</fullName>
    </submittedName>
</protein>
<keyword evidence="2" id="KW-1185">Reference proteome</keyword>
<evidence type="ECO:0000313" key="1">
    <source>
        <dbReference type="EMBL" id="GJC90241.1"/>
    </source>
</evidence>
<comment type="caution">
    <text evidence="1">The sequence shown here is derived from an EMBL/GenBank/DDBJ whole genome shotgun (WGS) entry which is preliminary data.</text>
</comment>
<sequence>MPPSSPGATSLLKLGSFVGTRLFDGIQASNKLYNSAKQKLSNRHRSLTKSVDASLRASESIGDDPKVLKPLYKDLAALQTLQLSKAPETDKLVATNKHIVKISQVLATSNVGPGDSRRNEIIELNRQMADMHVLVAEKIEAQRDAVQKAKELNTKMVSVSQKRSQSVGPGGLMRCSSNEMLLPLLLCGWAFISGLRVSRHLFPQT</sequence>
<organism evidence="1 2">
    <name type="scientific">Colletotrichum liriopes</name>
    <dbReference type="NCBI Taxonomy" id="708192"/>
    <lineage>
        <taxon>Eukaryota</taxon>
        <taxon>Fungi</taxon>
        <taxon>Dikarya</taxon>
        <taxon>Ascomycota</taxon>
        <taxon>Pezizomycotina</taxon>
        <taxon>Sordariomycetes</taxon>
        <taxon>Hypocreomycetidae</taxon>
        <taxon>Glomerellales</taxon>
        <taxon>Glomerellaceae</taxon>
        <taxon>Colletotrichum</taxon>
        <taxon>Colletotrichum spaethianum species complex</taxon>
    </lineage>
</organism>
<reference evidence="1 2" key="1">
    <citation type="submission" date="2021-07" db="EMBL/GenBank/DDBJ databases">
        <title>Genome data of Colletotrichum spaethianum.</title>
        <authorList>
            <person name="Utami Y.D."/>
            <person name="Hiruma K."/>
        </authorList>
    </citation>
    <scope>NUCLEOTIDE SEQUENCE [LARGE SCALE GENOMIC DNA]</scope>
    <source>
        <strain evidence="1 2">MAFF 242679</strain>
    </source>
</reference>
<name>A0AA37GZJ0_9PEZI</name>